<dbReference type="PANTHER" id="PTHR22883:SF23">
    <property type="entry name" value="PALMITOYLTRANSFERASE ZDHHC6"/>
    <property type="match status" value="1"/>
</dbReference>
<dbReference type="Proteomes" id="UP001489004">
    <property type="component" value="Unassembled WGS sequence"/>
</dbReference>
<feature type="transmembrane region" description="Helical" evidence="8">
    <location>
        <begin position="264"/>
        <end position="288"/>
    </location>
</feature>
<evidence type="ECO:0000256" key="2">
    <source>
        <dbReference type="ARBA" id="ARBA00022679"/>
    </source>
</evidence>
<dbReference type="InterPro" id="IPR039859">
    <property type="entry name" value="PFA4/ZDH16/20/ERF2-like"/>
</dbReference>
<dbReference type="PROSITE" id="PS50216">
    <property type="entry name" value="DHHC"/>
    <property type="match status" value="1"/>
</dbReference>
<name>A0AAW1QEL9_9CHLO</name>
<dbReference type="GO" id="GO:0019706">
    <property type="term" value="F:protein-cysteine S-palmitoyltransferase activity"/>
    <property type="evidence" value="ECO:0007669"/>
    <property type="project" value="UniProtKB-EC"/>
</dbReference>
<evidence type="ECO:0000313" key="11">
    <source>
        <dbReference type="Proteomes" id="UP001489004"/>
    </source>
</evidence>
<organism evidence="10 11">
    <name type="scientific">[Myrmecia] bisecta</name>
    <dbReference type="NCBI Taxonomy" id="41462"/>
    <lineage>
        <taxon>Eukaryota</taxon>
        <taxon>Viridiplantae</taxon>
        <taxon>Chlorophyta</taxon>
        <taxon>core chlorophytes</taxon>
        <taxon>Trebouxiophyceae</taxon>
        <taxon>Trebouxiales</taxon>
        <taxon>Trebouxiaceae</taxon>
        <taxon>Myrmecia</taxon>
    </lineage>
</organism>
<evidence type="ECO:0000256" key="8">
    <source>
        <dbReference type="RuleBase" id="RU079119"/>
    </source>
</evidence>
<dbReference type="EMBL" id="JALJOR010000003">
    <property type="protein sequence ID" value="KAK9819855.1"/>
    <property type="molecule type" value="Genomic_DNA"/>
</dbReference>
<feature type="transmembrane region" description="Helical" evidence="8">
    <location>
        <begin position="78"/>
        <end position="95"/>
    </location>
</feature>
<evidence type="ECO:0000256" key="5">
    <source>
        <dbReference type="ARBA" id="ARBA00023136"/>
    </source>
</evidence>
<keyword evidence="2 8" id="KW-0808">Transferase</keyword>
<comment type="similarity">
    <text evidence="7">Belongs to the DHHC palmitoyltransferase family. PFA5 subfamily.</text>
</comment>
<dbReference type="GO" id="GO:0005783">
    <property type="term" value="C:endoplasmic reticulum"/>
    <property type="evidence" value="ECO:0007669"/>
    <property type="project" value="TreeGrafter"/>
</dbReference>
<feature type="transmembrane region" description="Helical" evidence="8">
    <location>
        <begin position="6"/>
        <end position="24"/>
    </location>
</feature>
<comment type="catalytic activity">
    <reaction evidence="8">
        <text>L-cysteinyl-[protein] + hexadecanoyl-CoA = S-hexadecanoyl-L-cysteinyl-[protein] + CoA</text>
        <dbReference type="Rhea" id="RHEA:36683"/>
        <dbReference type="Rhea" id="RHEA-COMP:10131"/>
        <dbReference type="Rhea" id="RHEA-COMP:11032"/>
        <dbReference type="ChEBI" id="CHEBI:29950"/>
        <dbReference type="ChEBI" id="CHEBI:57287"/>
        <dbReference type="ChEBI" id="CHEBI:57379"/>
        <dbReference type="ChEBI" id="CHEBI:74151"/>
        <dbReference type="EC" id="2.3.1.225"/>
    </reaction>
</comment>
<dbReference type="Pfam" id="PF01529">
    <property type="entry name" value="DHHC"/>
    <property type="match status" value="1"/>
</dbReference>
<gene>
    <name evidence="10" type="ORF">WJX72_003324</name>
</gene>
<evidence type="ECO:0000256" key="6">
    <source>
        <dbReference type="ARBA" id="ARBA00023315"/>
    </source>
</evidence>
<feature type="domain" description="Palmitoyltransferase DHHC" evidence="9">
    <location>
        <begin position="159"/>
        <end position="298"/>
    </location>
</feature>
<comment type="domain">
    <text evidence="8">The DHHC domain is required for palmitoyltransferase activity.</text>
</comment>
<comment type="subcellular location">
    <subcellularLocation>
        <location evidence="1">Membrane</location>
        <topology evidence="1">Multi-pass membrane protein</topology>
    </subcellularLocation>
</comment>
<keyword evidence="6 8" id="KW-0012">Acyltransferase</keyword>
<dbReference type="InterPro" id="IPR001594">
    <property type="entry name" value="Palmitoyltrfase_DHHC"/>
</dbReference>
<dbReference type="GO" id="GO:0005794">
    <property type="term" value="C:Golgi apparatus"/>
    <property type="evidence" value="ECO:0007669"/>
    <property type="project" value="TreeGrafter"/>
</dbReference>
<dbReference type="GO" id="GO:0006612">
    <property type="term" value="P:protein targeting to membrane"/>
    <property type="evidence" value="ECO:0007669"/>
    <property type="project" value="TreeGrafter"/>
</dbReference>
<evidence type="ECO:0000256" key="1">
    <source>
        <dbReference type="ARBA" id="ARBA00004141"/>
    </source>
</evidence>
<keyword evidence="3 8" id="KW-0812">Transmembrane</keyword>
<keyword evidence="4 8" id="KW-1133">Transmembrane helix</keyword>
<evidence type="ECO:0000256" key="3">
    <source>
        <dbReference type="ARBA" id="ARBA00022692"/>
    </source>
</evidence>
<proteinExistence type="inferred from homology"/>
<accession>A0AAW1QEL9</accession>
<evidence type="ECO:0000259" key="9">
    <source>
        <dbReference type="Pfam" id="PF01529"/>
    </source>
</evidence>
<comment type="caution">
    <text evidence="10">The sequence shown here is derived from an EMBL/GenBank/DDBJ whole genome shotgun (WGS) entry which is preliminary data.</text>
</comment>
<reference evidence="10 11" key="1">
    <citation type="journal article" date="2024" name="Nat. Commun.">
        <title>Phylogenomics reveals the evolutionary origins of lichenization in chlorophyte algae.</title>
        <authorList>
            <person name="Puginier C."/>
            <person name="Libourel C."/>
            <person name="Otte J."/>
            <person name="Skaloud P."/>
            <person name="Haon M."/>
            <person name="Grisel S."/>
            <person name="Petersen M."/>
            <person name="Berrin J.G."/>
            <person name="Delaux P.M."/>
            <person name="Dal Grande F."/>
            <person name="Keller J."/>
        </authorList>
    </citation>
    <scope>NUCLEOTIDE SEQUENCE [LARGE SCALE GENOMIC DNA]</scope>
    <source>
        <strain evidence="10 11">SAG 2043</strain>
    </source>
</reference>
<feature type="transmembrane region" description="Helical" evidence="8">
    <location>
        <begin position="204"/>
        <end position="229"/>
    </location>
</feature>
<keyword evidence="5 8" id="KW-0472">Membrane</keyword>
<sequence>MDLLGFTLLYMGLVGACLFAMLFGELRIFRGTPIAKLQWFITGGFCDYLWWAVEGTCGKSGKRSLAKVEDVCCNRPNPVLQVLYVALLLAAYYLYSRDIFSLLPLPYAPSWHRYTGTAAVGACLLSFYTTSVSDPGAVDADNLGAHLAIYDYDDVTSFQKDCWTCMQQRPARSKHCPVCNRCIARFDHHCAWVNNCIGLFNLRWFLAFLLANILLCTYAVVLACTVFYGEMHRHHVWNLVMLDYNTGSLIALKDSPRRIAQWLVTHYTVAVTLTAFLAIAALLVGSFLGYHMHLVPTGTEGTQAHHITNLVAFLSLTL</sequence>
<dbReference type="GO" id="GO:0016020">
    <property type="term" value="C:membrane"/>
    <property type="evidence" value="ECO:0007669"/>
    <property type="project" value="UniProtKB-SubCell"/>
</dbReference>
<dbReference type="AlphaFoldDB" id="A0AAW1QEL9"/>
<evidence type="ECO:0000256" key="7">
    <source>
        <dbReference type="ARBA" id="ARBA00038298"/>
    </source>
</evidence>
<dbReference type="EC" id="2.3.1.225" evidence="8"/>
<dbReference type="PANTHER" id="PTHR22883">
    <property type="entry name" value="ZINC FINGER DHHC DOMAIN CONTAINING PROTEIN"/>
    <property type="match status" value="1"/>
</dbReference>
<evidence type="ECO:0000256" key="4">
    <source>
        <dbReference type="ARBA" id="ARBA00022989"/>
    </source>
</evidence>
<protein>
    <recommendedName>
        <fullName evidence="8">S-acyltransferase</fullName>
        <ecNumber evidence="8">2.3.1.225</ecNumber>
    </recommendedName>
    <alternativeName>
        <fullName evidence="8">Palmitoyltransferase</fullName>
    </alternativeName>
</protein>
<evidence type="ECO:0000313" key="10">
    <source>
        <dbReference type="EMBL" id="KAK9819855.1"/>
    </source>
</evidence>
<keyword evidence="11" id="KW-1185">Reference proteome</keyword>